<evidence type="ECO:0000313" key="2">
    <source>
        <dbReference type="EMBL" id="KAI5409127.1"/>
    </source>
</evidence>
<evidence type="ECO:0000256" key="1">
    <source>
        <dbReference type="SAM" id="MobiDB-lite"/>
    </source>
</evidence>
<dbReference type="EMBL" id="JAMSHJ010000005">
    <property type="protein sequence ID" value="KAI5409127.1"/>
    <property type="molecule type" value="Genomic_DNA"/>
</dbReference>
<dbReference type="InterPro" id="IPR043502">
    <property type="entry name" value="DNA/RNA_pol_sf"/>
</dbReference>
<comment type="caution">
    <text evidence="2">The sequence shown here is derived from an EMBL/GenBank/DDBJ whole genome shotgun (WGS) entry which is preliminary data.</text>
</comment>
<gene>
    <name evidence="2" type="ORF">KIW84_054796</name>
</gene>
<dbReference type="PANTHER" id="PTHR33642">
    <property type="entry name" value="COX1/OXI3 INTRON 1 PROTEIN-RELATED"/>
    <property type="match status" value="1"/>
</dbReference>
<dbReference type="PANTHER" id="PTHR33642:SF5">
    <property type="entry name" value="MATURASE"/>
    <property type="match status" value="1"/>
</dbReference>
<name>A0A9D4WWM2_PEA</name>
<evidence type="ECO:0000313" key="3">
    <source>
        <dbReference type="Proteomes" id="UP001058974"/>
    </source>
</evidence>
<dbReference type="CDD" id="cd01651">
    <property type="entry name" value="RT_G2_intron"/>
    <property type="match status" value="1"/>
</dbReference>
<evidence type="ECO:0008006" key="4">
    <source>
        <dbReference type="Google" id="ProtNLM"/>
    </source>
</evidence>
<accession>A0A9D4WWM2</accession>
<dbReference type="GO" id="GO:0090615">
    <property type="term" value="P:mitochondrial mRNA processing"/>
    <property type="evidence" value="ECO:0007669"/>
    <property type="project" value="TreeGrafter"/>
</dbReference>
<organism evidence="2 3">
    <name type="scientific">Pisum sativum</name>
    <name type="common">Garden pea</name>
    <name type="synonym">Lathyrus oleraceus</name>
    <dbReference type="NCBI Taxonomy" id="3888"/>
    <lineage>
        <taxon>Eukaryota</taxon>
        <taxon>Viridiplantae</taxon>
        <taxon>Streptophyta</taxon>
        <taxon>Embryophyta</taxon>
        <taxon>Tracheophyta</taxon>
        <taxon>Spermatophyta</taxon>
        <taxon>Magnoliopsida</taxon>
        <taxon>eudicotyledons</taxon>
        <taxon>Gunneridae</taxon>
        <taxon>Pentapetalae</taxon>
        <taxon>rosids</taxon>
        <taxon>fabids</taxon>
        <taxon>Fabales</taxon>
        <taxon>Fabaceae</taxon>
        <taxon>Papilionoideae</taxon>
        <taxon>50 kb inversion clade</taxon>
        <taxon>NPAAA clade</taxon>
        <taxon>Hologalegina</taxon>
        <taxon>IRL clade</taxon>
        <taxon>Fabeae</taxon>
        <taxon>Lathyrus</taxon>
    </lineage>
</organism>
<dbReference type="GO" id="GO:0005739">
    <property type="term" value="C:mitochondrion"/>
    <property type="evidence" value="ECO:0007669"/>
    <property type="project" value="TreeGrafter"/>
</dbReference>
<protein>
    <recommendedName>
        <fullName evidence="4">Maturase</fullName>
    </recommendedName>
</protein>
<dbReference type="AlphaFoldDB" id="A0A9D4WWM2"/>
<feature type="compositionally biased region" description="Polar residues" evidence="1">
    <location>
        <begin position="177"/>
        <end position="188"/>
    </location>
</feature>
<dbReference type="SUPFAM" id="SSF56672">
    <property type="entry name" value="DNA/RNA polymerases"/>
    <property type="match status" value="1"/>
</dbReference>
<dbReference type="Gramene" id="Psat05G0479600-T1">
    <property type="protein sequence ID" value="KAI5409127.1"/>
    <property type="gene ID" value="KIW84_054796"/>
</dbReference>
<dbReference type="GO" id="GO:0003964">
    <property type="term" value="F:RNA-directed DNA polymerase activity"/>
    <property type="evidence" value="ECO:0007669"/>
    <property type="project" value="TreeGrafter"/>
</dbReference>
<keyword evidence="3" id="KW-1185">Reference proteome</keyword>
<proteinExistence type="predicted"/>
<feature type="region of interest" description="Disordered" evidence="1">
    <location>
        <begin position="177"/>
        <end position="246"/>
    </location>
</feature>
<sequence>MVLESIYDPEFPDTSHFRSGRGRYSALRRIKEEWGTSRWFLEFDIRKCFHTIDRHRLIPIFKEEIDDPKFFYSIHKVFSAGRLVGGEKGPYSVPHSVLLSALPGNIYLHKLDQEIGRIRQKYEIPRIRSVLLRTGRIDDQENSGEEASLNAPQDNRAIIVGRVKSIQRKAAFHSLVSSTQQRGTTRPYSQRGGWHYWQRPSGENAAGAKRGRPVPGEHSIGRKGSQDGGRARGAGSFDGNGRLFPY</sequence>
<dbReference type="GO" id="GO:0006315">
    <property type="term" value="P:homing of group II introns"/>
    <property type="evidence" value="ECO:0007669"/>
    <property type="project" value="TreeGrafter"/>
</dbReference>
<dbReference type="Proteomes" id="UP001058974">
    <property type="component" value="Chromosome 5"/>
</dbReference>
<reference evidence="2 3" key="1">
    <citation type="journal article" date="2022" name="Nat. Genet.">
        <title>Improved pea reference genome and pan-genome highlight genomic features and evolutionary characteristics.</title>
        <authorList>
            <person name="Yang T."/>
            <person name="Liu R."/>
            <person name="Luo Y."/>
            <person name="Hu S."/>
            <person name="Wang D."/>
            <person name="Wang C."/>
            <person name="Pandey M.K."/>
            <person name="Ge S."/>
            <person name="Xu Q."/>
            <person name="Li N."/>
            <person name="Li G."/>
            <person name="Huang Y."/>
            <person name="Saxena R.K."/>
            <person name="Ji Y."/>
            <person name="Li M."/>
            <person name="Yan X."/>
            <person name="He Y."/>
            <person name="Liu Y."/>
            <person name="Wang X."/>
            <person name="Xiang C."/>
            <person name="Varshney R.K."/>
            <person name="Ding H."/>
            <person name="Gao S."/>
            <person name="Zong X."/>
        </authorList>
    </citation>
    <scope>NUCLEOTIDE SEQUENCE [LARGE SCALE GENOMIC DNA]</scope>
    <source>
        <strain evidence="2 3">cv. Zhongwan 6</strain>
    </source>
</reference>